<gene>
    <name evidence="4" type="ORF">UY3_03307</name>
</gene>
<dbReference type="InterPro" id="IPR044822">
    <property type="entry name" value="Myb_DNA-bind_4"/>
</dbReference>
<protein>
    <recommendedName>
        <fullName evidence="3">Myb/SANT-like DNA-binding domain-containing protein</fullName>
    </recommendedName>
</protein>
<dbReference type="PANTHER" id="PTHR47595:SF1">
    <property type="entry name" value="MYB_SANT-LIKE DNA-BINDING DOMAIN-CONTAINING PROTEIN"/>
    <property type="match status" value="1"/>
</dbReference>
<dbReference type="Pfam" id="PF13837">
    <property type="entry name" value="Myb_DNA-bind_4"/>
    <property type="match status" value="1"/>
</dbReference>
<evidence type="ECO:0000259" key="3">
    <source>
        <dbReference type="Pfam" id="PF13837"/>
    </source>
</evidence>
<feature type="region of interest" description="Disordered" evidence="1">
    <location>
        <begin position="242"/>
        <end position="280"/>
    </location>
</feature>
<evidence type="ECO:0000256" key="1">
    <source>
        <dbReference type="SAM" id="MobiDB-lite"/>
    </source>
</evidence>
<sequence>MGHLLSLVPMTLVSAQTVSMPLVYQTVSDLLCLSITDSPVIQEHSAAMASSALAVSSVPPGLVAELSRSPLPYSAPPGVQHAALSTEGSVVEGAIIGTNDTLSADLIFRIGTDSSFSIPICSAAEWKCDVSFVDKTLTVLPSSISTLIFLLEVVDLIAVGGEESVQTELRSSRRNADICAKIAQGMGEKGYTRDTQQYRVKIEELHQAYQKAREANSRSGAEPHTCQFYNELHVILGGDPTSTTTSNMDTSQVFESRDNREDDMVNEEEEVENGRQASGGSILPESQEIFLTLELTVADRNAGEGTSAGNVSFSMSSTPESRLSLIRRRRKRTWEDMFTEIMNASGTADPELRAWRISLSEKLDVDMESRKASHEHECAAQDELLWIMRDQSDMLRHLVELQEQKQEGGVPLQTVVTASQHRLVQNHHPPSVP</sequence>
<evidence type="ECO:0000313" key="4">
    <source>
        <dbReference type="EMBL" id="EMP39468.1"/>
    </source>
</evidence>
<dbReference type="PANTHER" id="PTHR47595">
    <property type="entry name" value="HEAT SHOCK 70 KDA PROTEIN 14"/>
    <property type="match status" value="1"/>
</dbReference>
<name>M7C4R9_CHEMY</name>
<reference evidence="5" key="1">
    <citation type="journal article" date="2013" name="Nat. Genet.">
        <title>The draft genomes of soft-shell turtle and green sea turtle yield insights into the development and evolution of the turtle-specific body plan.</title>
        <authorList>
            <person name="Wang Z."/>
            <person name="Pascual-Anaya J."/>
            <person name="Zadissa A."/>
            <person name="Li W."/>
            <person name="Niimura Y."/>
            <person name="Huang Z."/>
            <person name="Li C."/>
            <person name="White S."/>
            <person name="Xiong Z."/>
            <person name="Fang D."/>
            <person name="Wang B."/>
            <person name="Ming Y."/>
            <person name="Chen Y."/>
            <person name="Zheng Y."/>
            <person name="Kuraku S."/>
            <person name="Pignatelli M."/>
            <person name="Herrero J."/>
            <person name="Beal K."/>
            <person name="Nozawa M."/>
            <person name="Li Q."/>
            <person name="Wang J."/>
            <person name="Zhang H."/>
            <person name="Yu L."/>
            <person name="Shigenobu S."/>
            <person name="Wang J."/>
            <person name="Liu J."/>
            <person name="Flicek P."/>
            <person name="Searle S."/>
            <person name="Wang J."/>
            <person name="Kuratani S."/>
            <person name="Yin Y."/>
            <person name="Aken B."/>
            <person name="Zhang G."/>
            <person name="Irie N."/>
        </authorList>
    </citation>
    <scope>NUCLEOTIDE SEQUENCE [LARGE SCALE GENOMIC DNA]</scope>
</reference>
<dbReference type="Gene3D" id="1.10.10.60">
    <property type="entry name" value="Homeodomain-like"/>
    <property type="match status" value="1"/>
</dbReference>
<dbReference type="Proteomes" id="UP000031443">
    <property type="component" value="Unassembled WGS sequence"/>
</dbReference>
<accession>M7C4R9</accession>
<proteinExistence type="predicted"/>
<keyword evidence="2" id="KW-0732">Signal</keyword>
<feature type="chain" id="PRO_5012791076" description="Myb/SANT-like DNA-binding domain-containing protein" evidence="2">
    <location>
        <begin position="16"/>
        <end position="433"/>
    </location>
</feature>
<feature type="domain" description="Myb/SANT-like DNA-binding" evidence="3">
    <location>
        <begin position="152"/>
        <end position="233"/>
    </location>
</feature>
<evidence type="ECO:0000313" key="5">
    <source>
        <dbReference type="Proteomes" id="UP000031443"/>
    </source>
</evidence>
<dbReference type="EMBL" id="KB516473">
    <property type="protein sequence ID" value="EMP39468.1"/>
    <property type="molecule type" value="Genomic_DNA"/>
</dbReference>
<feature type="signal peptide" evidence="2">
    <location>
        <begin position="1"/>
        <end position="15"/>
    </location>
</feature>
<organism evidence="4 5">
    <name type="scientific">Chelonia mydas</name>
    <name type="common">Green sea-turtle</name>
    <name type="synonym">Chelonia agassizi</name>
    <dbReference type="NCBI Taxonomy" id="8469"/>
    <lineage>
        <taxon>Eukaryota</taxon>
        <taxon>Metazoa</taxon>
        <taxon>Chordata</taxon>
        <taxon>Craniata</taxon>
        <taxon>Vertebrata</taxon>
        <taxon>Euteleostomi</taxon>
        <taxon>Archelosauria</taxon>
        <taxon>Testudinata</taxon>
        <taxon>Testudines</taxon>
        <taxon>Cryptodira</taxon>
        <taxon>Durocryptodira</taxon>
        <taxon>Americhelydia</taxon>
        <taxon>Chelonioidea</taxon>
        <taxon>Cheloniidae</taxon>
        <taxon>Chelonia</taxon>
    </lineage>
</organism>
<keyword evidence="5" id="KW-1185">Reference proteome</keyword>
<feature type="compositionally biased region" description="Polar residues" evidence="1">
    <location>
        <begin position="242"/>
        <end position="254"/>
    </location>
</feature>
<evidence type="ECO:0000256" key="2">
    <source>
        <dbReference type="SAM" id="SignalP"/>
    </source>
</evidence>
<dbReference type="AlphaFoldDB" id="M7C4R9"/>